<dbReference type="AlphaFoldDB" id="A0A2P1PS21"/>
<evidence type="ECO:0000256" key="5">
    <source>
        <dbReference type="ARBA" id="ARBA00023049"/>
    </source>
</evidence>
<dbReference type="GO" id="GO:0016020">
    <property type="term" value="C:membrane"/>
    <property type="evidence" value="ECO:0007669"/>
    <property type="project" value="TreeGrafter"/>
</dbReference>
<dbReference type="PANTHER" id="PTHR22726">
    <property type="entry name" value="METALLOENDOPEPTIDASE OMA1"/>
    <property type="match status" value="1"/>
</dbReference>
<dbReference type="GO" id="GO:0046872">
    <property type="term" value="F:metal ion binding"/>
    <property type="evidence" value="ECO:0007669"/>
    <property type="project" value="UniProtKB-KW"/>
</dbReference>
<proteinExistence type="inferred from homology"/>
<feature type="chain" id="PRO_5015193205" description="Peptidase M48 domain-containing protein" evidence="7">
    <location>
        <begin position="24"/>
        <end position="395"/>
    </location>
</feature>
<evidence type="ECO:0000256" key="1">
    <source>
        <dbReference type="ARBA" id="ARBA00022670"/>
    </source>
</evidence>
<dbReference type="OrthoDB" id="9810445at2"/>
<name>A0A2P1PS21_9GAMM</name>
<sequence length="395" mass="44292">MSRLRRGCLVMLAVVVLAGCASAPLRDMSPGDTPAENTDEGGLWDALEESERALQKSPLLIRDPALNQYVQQLVCRYAGDYCKDIRVYIVRRPYFNASMAPNGMMQVWTGALLRAENEAQLGFVLGHEIGHFLGQHSIKQWRRTKNTANALSLLQLIAARSPSASAGDAFDVALLAAYATLFKYSRDHERESDLHGFERSVALGYDPSQGWKLWQALLAEENARDRHKPSSIFATHPATDERLTTLRLEAESLPAHGSELGSESYETAMRPFLTTWLADEVQRRNYPQTLVLLDRLANRDGFPNPGLLAYFRGEVFRKRRAPGDDKRAIDAYLAALDLPGHPTVTLRDLGYAYRRIQDQTAANQAFADYLHTRPDADDRALIEHLMKEPARALED</sequence>
<organism evidence="9 10">
    <name type="scientific">Ahniella affigens</name>
    <dbReference type="NCBI Taxonomy" id="2021234"/>
    <lineage>
        <taxon>Bacteria</taxon>
        <taxon>Pseudomonadati</taxon>
        <taxon>Pseudomonadota</taxon>
        <taxon>Gammaproteobacteria</taxon>
        <taxon>Lysobacterales</taxon>
        <taxon>Rhodanobacteraceae</taxon>
        <taxon>Ahniella</taxon>
    </lineage>
</organism>
<dbReference type="PROSITE" id="PS51257">
    <property type="entry name" value="PROKAR_LIPOPROTEIN"/>
    <property type="match status" value="1"/>
</dbReference>
<reference evidence="9 10" key="1">
    <citation type="submission" date="2018-03" db="EMBL/GenBank/DDBJ databases">
        <title>Ahniella affigens gen. nov., sp. nov., a gammaproteobacterium isolated from sandy soil near a stream.</title>
        <authorList>
            <person name="Ko Y."/>
            <person name="Kim J.-H."/>
        </authorList>
    </citation>
    <scope>NUCLEOTIDE SEQUENCE [LARGE SCALE GENOMIC DNA]</scope>
    <source>
        <strain evidence="9 10">D13</strain>
    </source>
</reference>
<accession>A0A2P1PS21</accession>
<keyword evidence="5 6" id="KW-0482">Metalloprotease</keyword>
<dbReference type="Pfam" id="PF01435">
    <property type="entry name" value="Peptidase_M48"/>
    <property type="match status" value="1"/>
</dbReference>
<evidence type="ECO:0000256" key="3">
    <source>
        <dbReference type="ARBA" id="ARBA00022801"/>
    </source>
</evidence>
<dbReference type="InterPro" id="IPR051156">
    <property type="entry name" value="Mito/Outer_Membr_Metalloprot"/>
</dbReference>
<comment type="cofactor">
    <cofactor evidence="6">
        <name>Zn(2+)</name>
        <dbReference type="ChEBI" id="CHEBI:29105"/>
    </cofactor>
    <text evidence="6">Binds 1 zinc ion per subunit.</text>
</comment>
<feature type="signal peptide" evidence="7">
    <location>
        <begin position="1"/>
        <end position="23"/>
    </location>
</feature>
<keyword evidence="1 6" id="KW-0645">Protease</keyword>
<keyword evidence="3 6" id="KW-0378">Hydrolase</keyword>
<keyword evidence="2" id="KW-0479">Metal-binding</keyword>
<evidence type="ECO:0000259" key="8">
    <source>
        <dbReference type="Pfam" id="PF01435"/>
    </source>
</evidence>
<dbReference type="PANTHER" id="PTHR22726:SF1">
    <property type="entry name" value="METALLOENDOPEPTIDASE OMA1, MITOCHONDRIAL"/>
    <property type="match status" value="1"/>
</dbReference>
<keyword evidence="4 6" id="KW-0862">Zinc</keyword>
<dbReference type="GO" id="GO:0051603">
    <property type="term" value="P:proteolysis involved in protein catabolic process"/>
    <property type="evidence" value="ECO:0007669"/>
    <property type="project" value="TreeGrafter"/>
</dbReference>
<comment type="similarity">
    <text evidence="6">Belongs to the peptidase M48 family.</text>
</comment>
<gene>
    <name evidence="9" type="ORF">C7S18_10680</name>
</gene>
<keyword evidence="7" id="KW-0732">Signal</keyword>
<dbReference type="KEGG" id="xba:C7S18_10680"/>
<evidence type="ECO:0000313" key="9">
    <source>
        <dbReference type="EMBL" id="AVP97634.1"/>
    </source>
</evidence>
<dbReference type="InterPro" id="IPR001915">
    <property type="entry name" value="Peptidase_M48"/>
</dbReference>
<dbReference type="Gene3D" id="3.30.2010.10">
    <property type="entry name" value="Metalloproteases ('zincins'), catalytic domain"/>
    <property type="match status" value="1"/>
</dbReference>
<feature type="domain" description="Peptidase M48" evidence="8">
    <location>
        <begin position="63"/>
        <end position="247"/>
    </location>
</feature>
<evidence type="ECO:0000256" key="7">
    <source>
        <dbReference type="SAM" id="SignalP"/>
    </source>
</evidence>
<evidence type="ECO:0000256" key="4">
    <source>
        <dbReference type="ARBA" id="ARBA00022833"/>
    </source>
</evidence>
<dbReference type="EMBL" id="CP027860">
    <property type="protein sequence ID" value="AVP97634.1"/>
    <property type="molecule type" value="Genomic_DNA"/>
</dbReference>
<dbReference type="GO" id="GO:0004222">
    <property type="term" value="F:metalloendopeptidase activity"/>
    <property type="evidence" value="ECO:0007669"/>
    <property type="project" value="InterPro"/>
</dbReference>
<keyword evidence="10" id="KW-1185">Reference proteome</keyword>
<reference evidence="9 10" key="2">
    <citation type="submission" date="2018-03" db="EMBL/GenBank/DDBJ databases">
        <authorList>
            <person name="Keele B.F."/>
        </authorList>
    </citation>
    <scope>NUCLEOTIDE SEQUENCE [LARGE SCALE GENOMIC DNA]</scope>
    <source>
        <strain evidence="9 10">D13</strain>
    </source>
</reference>
<protein>
    <recommendedName>
        <fullName evidence="8">Peptidase M48 domain-containing protein</fullName>
    </recommendedName>
</protein>
<evidence type="ECO:0000256" key="2">
    <source>
        <dbReference type="ARBA" id="ARBA00022723"/>
    </source>
</evidence>
<dbReference type="Proteomes" id="UP000241074">
    <property type="component" value="Chromosome"/>
</dbReference>
<evidence type="ECO:0000313" key="10">
    <source>
        <dbReference type="Proteomes" id="UP000241074"/>
    </source>
</evidence>
<dbReference type="RefSeq" id="WP_106891554.1">
    <property type="nucleotide sequence ID" value="NZ_CP027860.1"/>
</dbReference>
<evidence type="ECO:0000256" key="6">
    <source>
        <dbReference type="RuleBase" id="RU003983"/>
    </source>
</evidence>
<dbReference type="CDD" id="cd07324">
    <property type="entry name" value="M48C_Oma1-like"/>
    <property type="match status" value="1"/>
</dbReference>